<name>A0A6A6JUR1_WESOR</name>
<reference evidence="1" key="1">
    <citation type="journal article" date="2020" name="Stud. Mycol.">
        <title>101 Dothideomycetes genomes: a test case for predicting lifestyles and emergence of pathogens.</title>
        <authorList>
            <person name="Haridas S."/>
            <person name="Albert R."/>
            <person name="Binder M."/>
            <person name="Bloem J."/>
            <person name="Labutti K."/>
            <person name="Salamov A."/>
            <person name="Andreopoulos B."/>
            <person name="Baker S."/>
            <person name="Barry K."/>
            <person name="Bills G."/>
            <person name="Bluhm B."/>
            <person name="Cannon C."/>
            <person name="Castanera R."/>
            <person name="Culley D."/>
            <person name="Daum C."/>
            <person name="Ezra D."/>
            <person name="Gonzalez J."/>
            <person name="Henrissat B."/>
            <person name="Kuo A."/>
            <person name="Liang C."/>
            <person name="Lipzen A."/>
            <person name="Lutzoni F."/>
            <person name="Magnuson J."/>
            <person name="Mondo S."/>
            <person name="Nolan M."/>
            <person name="Ohm R."/>
            <person name="Pangilinan J."/>
            <person name="Park H.-J."/>
            <person name="Ramirez L."/>
            <person name="Alfaro M."/>
            <person name="Sun H."/>
            <person name="Tritt A."/>
            <person name="Yoshinaga Y."/>
            <person name="Zwiers L.-H."/>
            <person name="Turgeon B."/>
            <person name="Goodwin S."/>
            <person name="Spatafora J."/>
            <person name="Crous P."/>
            <person name="Grigoriev I."/>
        </authorList>
    </citation>
    <scope>NUCLEOTIDE SEQUENCE</scope>
    <source>
        <strain evidence="1">CBS 379.55</strain>
    </source>
</reference>
<keyword evidence="2" id="KW-1185">Reference proteome</keyword>
<sequence>MATTNSNSCTCSLNNLQQMAKRLDRNSLPVDKILEIGTEFSAQLQKTIVCSKCVGSGLVASSLSHIMFRLIGFYEAAYLDAVDHLFSDMNSACSSNKSKSLSTTPSSSYGVVYSPTPPAIQRHSGCKSVAREMKLGEMPIDGLEGRLLVRVVLVDACLSLNEKIQKWKTVMEGSLDIDDQPYVRHCNAVIGRCLDRLANLLGLLRFDSFSTDRS</sequence>
<organism evidence="1 2">
    <name type="scientific">Westerdykella ornata</name>
    <dbReference type="NCBI Taxonomy" id="318751"/>
    <lineage>
        <taxon>Eukaryota</taxon>
        <taxon>Fungi</taxon>
        <taxon>Dikarya</taxon>
        <taxon>Ascomycota</taxon>
        <taxon>Pezizomycotina</taxon>
        <taxon>Dothideomycetes</taxon>
        <taxon>Pleosporomycetidae</taxon>
        <taxon>Pleosporales</taxon>
        <taxon>Sporormiaceae</taxon>
        <taxon>Westerdykella</taxon>
    </lineage>
</organism>
<dbReference type="GeneID" id="54546209"/>
<dbReference type="EMBL" id="ML986485">
    <property type="protein sequence ID" value="KAF2280360.1"/>
    <property type="molecule type" value="Genomic_DNA"/>
</dbReference>
<evidence type="ECO:0000313" key="2">
    <source>
        <dbReference type="Proteomes" id="UP000800097"/>
    </source>
</evidence>
<dbReference type="Proteomes" id="UP000800097">
    <property type="component" value="Unassembled WGS sequence"/>
</dbReference>
<gene>
    <name evidence="1" type="ORF">EI97DRAFT_121211</name>
</gene>
<accession>A0A6A6JUR1</accession>
<protein>
    <submittedName>
        <fullName evidence="1">Uncharacterized protein</fullName>
    </submittedName>
</protein>
<dbReference type="AlphaFoldDB" id="A0A6A6JUR1"/>
<dbReference type="RefSeq" id="XP_033657898.1">
    <property type="nucleotide sequence ID" value="XM_033793034.1"/>
</dbReference>
<dbReference type="OrthoDB" id="5149446at2759"/>
<evidence type="ECO:0000313" key="1">
    <source>
        <dbReference type="EMBL" id="KAF2280360.1"/>
    </source>
</evidence>
<proteinExistence type="predicted"/>